<dbReference type="SUPFAM" id="SSF55205">
    <property type="entry name" value="EPT/RTPC-like"/>
    <property type="match status" value="1"/>
</dbReference>
<dbReference type="HAMAP" id="MF_00210">
    <property type="entry name" value="EPSP_synth"/>
    <property type="match status" value="1"/>
</dbReference>
<comment type="catalytic activity">
    <reaction evidence="6">
        <text>3-phosphoshikimate + phosphoenolpyruvate = 5-O-(1-carboxyvinyl)-3-phosphoshikimate + phosphate</text>
        <dbReference type="Rhea" id="RHEA:21256"/>
        <dbReference type="ChEBI" id="CHEBI:43474"/>
        <dbReference type="ChEBI" id="CHEBI:57701"/>
        <dbReference type="ChEBI" id="CHEBI:58702"/>
        <dbReference type="ChEBI" id="CHEBI:145989"/>
        <dbReference type="EC" id="2.5.1.19"/>
    </reaction>
    <physiologicalReaction direction="left-to-right" evidence="6">
        <dbReference type="Rhea" id="RHEA:21257"/>
    </physiologicalReaction>
</comment>
<protein>
    <recommendedName>
        <fullName evidence="7">3-phosphoshikimate 1-carboxyvinyltransferase</fullName>
        <ecNumber evidence="7">2.5.1.19</ecNumber>
    </recommendedName>
    <alternativeName>
        <fullName evidence="7">5-enolpyruvylshikimate-3-phosphate synthase</fullName>
        <shortName evidence="7">EPSP synthase</shortName>
        <shortName evidence="7">EPSPS</shortName>
    </alternativeName>
</protein>
<dbReference type="UniPathway" id="UPA00053">
    <property type="reaction ID" value="UER00089"/>
</dbReference>
<comment type="function">
    <text evidence="7">Catalyzes the transfer of the enolpyruvyl moiety of phosphoenolpyruvate (PEP) to the 5-hydroxyl of shikimate-3-phosphate (S3P) to produce enolpyruvyl shikimate-3-phosphate and inorganic phosphate.</text>
</comment>
<dbReference type="Pfam" id="PF00275">
    <property type="entry name" value="EPSP_synthase"/>
    <property type="match status" value="1"/>
</dbReference>
<dbReference type="GO" id="GO:0008652">
    <property type="term" value="P:amino acid biosynthetic process"/>
    <property type="evidence" value="ECO:0007669"/>
    <property type="project" value="UniProtKB-KW"/>
</dbReference>
<name>A0A844G5J5_9BACT</name>
<dbReference type="GO" id="GO:0003866">
    <property type="term" value="F:3-phosphoshikimate 1-carboxyvinyltransferase activity"/>
    <property type="evidence" value="ECO:0007669"/>
    <property type="project" value="UniProtKB-UniRule"/>
</dbReference>
<evidence type="ECO:0000256" key="6">
    <source>
        <dbReference type="ARBA" id="ARBA00044633"/>
    </source>
</evidence>
<dbReference type="PROSITE" id="PS00104">
    <property type="entry name" value="EPSP_SYNTHASE_1"/>
    <property type="match status" value="1"/>
</dbReference>
<accession>A0A844G5J5</accession>
<dbReference type="AlphaFoldDB" id="A0A844G5J5"/>
<dbReference type="InterPro" id="IPR013792">
    <property type="entry name" value="RNA3'P_cycl/enolpyr_Trfase_a/b"/>
</dbReference>
<feature type="binding site" evidence="7">
    <location>
        <position position="305"/>
    </location>
    <ligand>
        <name>3-phosphoshikimate</name>
        <dbReference type="ChEBI" id="CHEBI:145989"/>
    </ligand>
</feature>
<feature type="binding site" evidence="7">
    <location>
        <position position="91"/>
    </location>
    <ligand>
        <name>phosphoenolpyruvate</name>
        <dbReference type="ChEBI" id="CHEBI:58702"/>
    </ligand>
</feature>
<feature type="binding site" evidence="7">
    <location>
        <position position="20"/>
    </location>
    <ligand>
        <name>3-phosphoshikimate</name>
        <dbReference type="ChEBI" id="CHEBI:145989"/>
    </ligand>
</feature>
<feature type="binding site" evidence="7">
    <location>
        <position position="332"/>
    </location>
    <ligand>
        <name>3-phosphoshikimate</name>
        <dbReference type="ChEBI" id="CHEBI:145989"/>
    </ligand>
</feature>
<dbReference type="RefSeq" id="WP_154419284.1">
    <property type="nucleotide sequence ID" value="NZ_VUNS01000016.1"/>
</dbReference>
<dbReference type="InterPro" id="IPR006264">
    <property type="entry name" value="EPSP_synthase"/>
</dbReference>
<evidence type="ECO:0000313" key="9">
    <source>
        <dbReference type="EMBL" id="MST98165.1"/>
    </source>
</evidence>
<feature type="binding site" evidence="7">
    <location>
        <position position="21"/>
    </location>
    <ligand>
        <name>3-phosphoshikimate</name>
        <dbReference type="ChEBI" id="CHEBI:145989"/>
    </ligand>
</feature>
<reference evidence="9 10" key="1">
    <citation type="submission" date="2019-08" db="EMBL/GenBank/DDBJ databases">
        <title>In-depth cultivation of the pig gut microbiome towards novel bacterial diversity and tailored functional studies.</title>
        <authorList>
            <person name="Wylensek D."/>
            <person name="Hitch T.C.A."/>
            <person name="Clavel T."/>
        </authorList>
    </citation>
    <scope>NUCLEOTIDE SEQUENCE [LARGE SCALE GENOMIC DNA]</scope>
    <source>
        <strain evidence="9 10">BBE-744-WT-12</strain>
    </source>
</reference>
<feature type="domain" description="Enolpyruvate transferase" evidence="8">
    <location>
        <begin position="7"/>
        <end position="410"/>
    </location>
</feature>
<comment type="caution">
    <text evidence="9">The sequence shown here is derived from an EMBL/GenBank/DDBJ whole genome shotgun (WGS) entry which is preliminary data.</text>
</comment>
<feature type="binding site" evidence="7">
    <location>
        <position position="377"/>
    </location>
    <ligand>
        <name>phosphoenolpyruvate</name>
        <dbReference type="ChEBI" id="CHEBI:58702"/>
    </ligand>
</feature>
<dbReference type="PANTHER" id="PTHR21090:SF5">
    <property type="entry name" value="PENTAFUNCTIONAL AROM POLYPEPTIDE"/>
    <property type="match status" value="1"/>
</dbReference>
<keyword evidence="5 7" id="KW-0057">Aromatic amino acid biosynthesis</keyword>
<evidence type="ECO:0000256" key="4">
    <source>
        <dbReference type="ARBA" id="ARBA00022679"/>
    </source>
</evidence>
<dbReference type="EMBL" id="VUNS01000016">
    <property type="protein sequence ID" value="MST98165.1"/>
    <property type="molecule type" value="Genomic_DNA"/>
</dbReference>
<gene>
    <name evidence="7 9" type="primary">aroA</name>
    <name evidence="9" type="ORF">FYJ85_14065</name>
</gene>
<dbReference type="NCBIfam" id="TIGR01356">
    <property type="entry name" value="aroA"/>
    <property type="match status" value="1"/>
</dbReference>
<dbReference type="EC" id="2.5.1.19" evidence="7"/>
<feature type="binding site" evidence="7">
    <location>
        <position position="20"/>
    </location>
    <ligand>
        <name>phosphoenolpyruvate</name>
        <dbReference type="ChEBI" id="CHEBI:58702"/>
    </ligand>
</feature>
<dbReference type="Gene3D" id="3.65.10.10">
    <property type="entry name" value="Enolpyruvate transferase domain"/>
    <property type="match status" value="2"/>
</dbReference>
<feature type="active site" description="Proton acceptor" evidence="7">
    <location>
        <position position="305"/>
    </location>
</feature>
<feature type="binding site" evidence="7">
    <location>
        <position position="25"/>
    </location>
    <ligand>
        <name>3-phosphoshikimate</name>
        <dbReference type="ChEBI" id="CHEBI:145989"/>
    </ligand>
</feature>
<dbReference type="Proteomes" id="UP000435649">
    <property type="component" value="Unassembled WGS sequence"/>
</dbReference>
<dbReference type="GO" id="GO:0009423">
    <property type="term" value="P:chorismate biosynthetic process"/>
    <property type="evidence" value="ECO:0007669"/>
    <property type="project" value="UniProtKB-UniRule"/>
</dbReference>
<dbReference type="InterPro" id="IPR001986">
    <property type="entry name" value="Enolpyruvate_Tfrase_dom"/>
</dbReference>
<comment type="similarity">
    <text evidence="2 7">Belongs to the EPSP synthase family.</text>
</comment>
<dbReference type="InterPro" id="IPR023193">
    <property type="entry name" value="EPSP_synthase_CS"/>
</dbReference>
<organism evidence="9 10">
    <name type="scientific">Victivallis lenta</name>
    <dbReference type="NCBI Taxonomy" id="2606640"/>
    <lineage>
        <taxon>Bacteria</taxon>
        <taxon>Pseudomonadati</taxon>
        <taxon>Lentisphaerota</taxon>
        <taxon>Lentisphaeria</taxon>
        <taxon>Victivallales</taxon>
        <taxon>Victivallaceae</taxon>
        <taxon>Victivallis</taxon>
    </lineage>
</organism>
<feature type="binding site" evidence="7">
    <location>
        <position position="162"/>
    </location>
    <ligand>
        <name>3-phosphoshikimate</name>
        <dbReference type="ChEBI" id="CHEBI:145989"/>
    </ligand>
</feature>
<dbReference type="PROSITE" id="PS00885">
    <property type="entry name" value="EPSP_SYNTHASE_2"/>
    <property type="match status" value="1"/>
</dbReference>
<evidence type="ECO:0000256" key="3">
    <source>
        <dbReference type="ARBA" id="ARBA00022605"/>
    </source>
</evidence>
<evidence type="ECO:0000313" key="10">
    <source>
        <dbReference type="Proteomes" id="UP000435649"/>
    </source>
</evidence>
<comment type="pathway">
    <text evidence="1 7">Metabolic intermediate biosynthesis; chorismate biosynthesis; chorismate from D-erythrose 4-phosphate and phosphoenolpyruvate: step 6/7.</text>
</comment>
<feature type="binding site" evidence="7">
    <location>
        <position position="336"/>
    </location>
    <ligand>
        <name>phosphoenolpyruvate</name>
        <dbReference type="ChEBI" id="CHEBI:58702"/>
    </ligand>
</feature>
<feature type="binding site" evidence="7">
    <location>
        <position position="328"/>
    </location>
    <ligand>
        <name>3-phosphoshikimate</name>
        <dbReference type="ChEBI" id="CHEBI:145989"/>
    </ligand>
</feature>
<feature type="binding site" evidence="7">
    <location>
        <position position="163"/>
    </location>
    <ligand>
        <name>3-phosphoshikimate</name>
        <dbReference type="ChEBI" id="CHEBI:145989"/>
    </ligand>
</feature>
<keyword evidence="3 7" id="KW-0028">Amino-acid biosynthesis</keyword>
<dbReference type="GO" id="GO:0005737">
    <property type="term" value="C:cytoplasm"/>
    <property type="evidence" value="ECO:0007669"/>
    <property type="project" value="UniProtKB-SubCell"/>
</dbReference>
<evidence type="ECO:0000256" key="5">
    <source>
        <dbReference type="ARBA" id="ARBA00023141"/>
    </source>
</evidence>
<dbReference type="GO" id="GO:0009073">
    <property type="term" value="P:aromatic amino acid family biosynthetic process"/>
    <property type="evidence" value="ECO:0007669"/>
    <property type="project" value="UniProtKB-KW"/>
</dbReference>
<comment type="subcellular location">
    <subcellularLocation>
        <location evidence="7">Cytoplasm</location>
    </subcellularLocation>
</comment>
<dbReference type="PANTHER" id="PTHR21090">
    <property type="entry name" value="AROM/DEHYDROQUINATE SYNTHASE"/>
    <property type="match status" value="1"/>
</dbReference>
<dbReference type="PIRSF" id="PIRSF000505">
    <property type="entry name" value="EPSPS"/>
    <property type="match status" value="1"/>
</dbReference>
<keyword evidence="10" id="KW-1185">Reference proteome</keyword>
<evidence type="ECO:0000256" key="7">
    <source>
        <dbReference type="HAMAP-Rule" id="MF_00210"/>
    </source>
</evidence>
<keyword evidence="7" id="KW-0963">Cytoplasm</keyword>
<comment type="caution">
    <text evidence="7">Lacks conserved residue(s) required for the propagation of feature annotation.</text>
</comment>
<sequence>MKLLVRPSRLRGEIAVTGSKSHTIRGIAAALAANGTSVLVAPLESADTRSTLEAARLLGAKVREHDDVWEITGTGGVFTDPGRTLDLGNSGTGMRMLTGLCAKQSFPIRFDGDESLRTRLMAGLFDALAPLGCRIESADGKCPFTVEGPLSGGATRVDGTTSQFLTSLLFLLPTLAEDSTVDLDFLNEKPYIGITLAWLDSFGIRYEKSDDMLHWRIPGGQSIPAFRKVIPADFSTAAFPLLAAALAGDGVVIRNLDFTDAQGDKKVFSYFEQMGAKIGHGAELTVGPTGGRLRGCSIDMNETPDALPAMAVAAALAEGETRLLNVPQARVKETDRIAVMASELGKMGADIEELPDGMIIRGGRLHGAEVSSFADHRIAMALAVAGLAADGETVIDGAEAASVTYPDFIRDFQNIGADFTVIQ</sequence>
<keyword evidence="4 7" id="KW-0808">Transferase</keyword>
<dbReference type="InterPro" id="IPR036968">
    <property type="entry name" value="Enolpyruvate_Tfrase_sf"/>
</dbReference>
<evidence type="ECO:0000259" key="8">
    <source>
        <dbReference type="Pfam" id="PF00275"/>
    </source>
</evidence>
<evidence type="ECO:0000256" key="2">
    <source>
        <dbReference type="ARBA" id="ARBA00009948"/>
    </source>
</evidence>
<feature type="binding site" evidence="7">
    <location>
        <position position="163"/>
    </location>
    <ligand>
        <name>phosphoenolpyruvate</name>
        <dbReference type="ChEBI" id="CHEBI:58702"/>
    </ligand>
</feature>
<dbReference type="CDD" id="cd01556">
    <property type="entry name" value="EPSP_synthase"/>
    <property type="match status" value="1"/>
</dbReference>
<feature type="binding site" evidence="7">
    <location>
        <position position="161"/>
    </location>
    <ligand>
        <name>3-phosphoshikimate</name>
        <dbReference type="ChEBI" id="CHEBI:145989"/>
    </ligand>
</feature>
<comment type="subunit">
    <text evidence="7">Monomer.</text>
</comment>
<proteinExistence type="inferred from homology"/>
<feature type="binding site" evidence="7">
    <location>
        <position position="119"/>
    </location>
    <ligand>
        <name>phosphoenolpyruvate</name>
        <dbReference type="ChEBI" id="CHEBI:58702"/>
    </ligand>
</feature>
<evidence type="ECO:0000256" key="1">
    <source>
        <dbReference type="ARBA" id="ARBA00004811"/>
    </source>
</evidence>